<protein>
    <submittedName>
        <fullName evidence="1">Addiction module protein</fullName>
    </submittedName>
</protein>
<dbReference type="PIRSF" id="PIRSF028744">
    <property type="entry name" value="Addict_mod_HI1419"/>
    <property type="match status" value="1"/>
</dbReference>
<dbReference type="Proteomes" id="UP000219422">
    <property type="component" value="Chromosome"/>
</dbReference>
<name>A0A291N260_SPHYA</name>
<dbReference type="PANTHER" id="PTHR41791:SF1">
    <property type="entry name" value="SSL7039 PROTEIN"/>
    <property type="match status" value="1"/>
</dbReference>
<proteinExistence type="predicted"/>
<reference evidence="1 2" key="1">
    <citation type="submission" date="2017-10" db="EMBL/GenBank/DDBJ databases">
        <title>Sphingobium yanoikuyae S72.</title>
        <authorList>
            <person name="Sanchez E."/>
            <person name="Bustos P."/>
            <person name="Mendoza P."/>
            <person name="Guo X."/>
            <person name="Mendoza A."/>
        </authorList>
    </citation>
    <scope>NUCLEOTIDE SEQUENCE [LARGE SCALE GENOMIC DNA]</scope>
    <source>
        <strain evidence="1 2">S72</strain>
    </source>
</reference>
<dbReference type="EMBL" id="CP023741">
    <property type="protein sequence ID" value="ATI81449.1"/>
    <property type="molecule type" value="Genomic_DNA"/>
</dbReference>
<sequence length="98" mass="11057">MKTIRRTDIFADWLKNLRDRAGAARIEIRIKRLAMGNPGQMRNLKGGVSEMKIDFGPGYRVYFTERNGELIVLLCGGDKKSQDKDIGRAVAMVGELEE</sequence>
<dbReference type="RefSeq" id="WP_097384358.1">
    <property type="nucleotide sequence ID" value="NZ_CP023741.1"/>
</dbReference>
<evidence type="ECO:0000313" key="2">
    <source>
        <dbReference type="Proteomes" id="UP000219422"/>
    </source>
</evidence>
<dbReference type="GeneID" id="57778460"/>
<dbReference type="InterPro" id="IPR014056">
    <property type="entry name" value="TypeIITA-like_toxin_pred"/>
</dbReference>
<accession>A0A291N260</accession>
<dbReference type="KEGG" id="sya:A6768_16585"/>
<dbReference type="PANTHER" id="PTHR41791">
    <property type="entry name" value="SSL7039 PROTEIN"/>
    <property type="match status" value="1"/>
</dbReference>
<evidence type="ECO:0000313" key="1">
    <source>
        <dbReference type="EMBL" id="ATI81449.1"/>
    </source>
</evidence>
<organism evidence="1 2">
    <name type="scientific">Sphingobium yanoikuyae</name>
    <name type="common">Sphingomonas yanoikuyae</name>
    <dbReference type="NCBI Taxonomy" id="13690"/>
    <lineage>
        <taxon>Bacteria</taxon>
        <taxon>Pseudomonadati</taxon>
        <taxon>Pseudomonadota</taxon>
        <taxon>Alphaproteobacteria</taxon>
        <taxon>Sphingomonadales</taxon>
        <taxon>Sphingomonadaceae</taxon>
        <taxon>Sphingobium</taxon>
    </lineage>
</organism>
<dbReference type="AlphaFoldDB" id="A0A291N260"/>
<dbReference type="NCBIfam" id="TIGR02683">
    <property type="entry name" value="upstrm_HI1419"/>
    <property type="match status" value="1"/>
</dbReference>
<gene>
    <name evidence="1" type="ORF">A6768_16585</name>
</gene>